<dbReference type="PROSITE" id="PS00217">
    <property type="entry name" value="SUGAR_TRANSPORT_2"/>
    <property type="match status" value="1"/>
</dbReference>
<dbReference type="EMBL" id="FSQW01000001">
    <property type="protein sequence ID" value="SIN65508.1"/>
    <property type="molecule type" value="Genomic_DNA"/>
</dbReference>
<feature type="transmembrane region" description="Helical" evidence="5">
    <location>
        <begin position="407"/>
        <end position="426"/>
    </location>
</feature>
<dbReference type="SUPFAM" id="SSF103473">
    <property type="entry name" value="MFS general substrate transporter"/>
    <property type="match status" value="1"/>
</dbReference>
<name>A0A1N6D3V9_9SPHN</name>
<organism evidence="7 8">
    <name type="scientific">Parasphingorhabdus marina DSM 22363</name>
    <dbReference type="NCBI Taxonomy" id="1123272"/>
    <lineage>
        <taxon>Bacteria</taxon>
        <taxon>Pseudomonadati</taxon>
        <taxon>Pseudomonadota</taxon>
        <taxon>Alphaproteobacteria</taxon>
        <taxon>Sphingomonadales</taxon>
        <taxon>Sphingomonadaceae</taxon>
        <taxon>Parasphingorhabdus</taxon>
    </lineage>
</organism>
<dbReference type="InterPro" id="IPR020846">
    <property type="entry name" value="MFS_dom"/>
</dbReference>
<dbReference type="Gene3D" id="1.20.1250.20">
    <property type="entry name" value="MFS general substrate transporter like domains"/>
    <property type="match status" value="1"/>
</dbReference>
<protein>
    <submittedName>
        <fullName evidence="7">Benzoate transport</fullName>
    </submittedName>
</protein>
<evidence type="ECO:0000313" key="7">
    <source>
        <dbReference type="EMBL" id="SIN65508.1"/>
    </source>
</evidence>
<evidence type="ECO:0000256" key="5">
    <source>
        <dbReference type="SAM" id="Phobius"/>
    </source>
</evidence>
<keyword evidence="8" id="KW-1185">Reference proteome</keyword>
<reference evidence="8" key="1">
    <citation type="submission" date="2016-11" db="EMBL/GenBank/DDBJ databases">
        <authorList>
            <person name="Varghese N."/>
            <person name="Submissions S."/>
        </authorList>
    </citation>
    <scope>NUCLEOTIDE SEQUENCE [LARGE SCALE GENOMIC DNA]</scope>
    <source>
        <strain evidence="8">DSM 22363</strain>
    </source>
</reference>
<dbReference type="InterPro" id="IPR011701">
    <property type="entry name" value="MFS"/>
</dbReference>
<dbReference type="CDD" id="cd17365">
    <property type="entry name" value="MFS_PcaK_like"/>
    <property type="match status" value="1"/>
</dbReference>
<dbReference type="Pfam" id="PF07690">
    <property type="entry name" value="MFS_1"/>
    <property type="match status" value="1"/>
</dbReference>
<feature type="transmembrane region" description="Helical" evidence="5">
    <location>
        <begin position="110"/>
        <end position="132"/>
    </location>
</feature>
<dbReference type="GO" id="GO:0005886">
    <property type="term" value="C:plasma membrane"/>
    <property type="evidence" value="ECO:0007669"/>
    <property type="project" value="TreeGrafter"/>
</dbReference>
<feature type="transmembrane region" description="Helical" evidence="5">
    <location>
        <begin position="380"/>
        <end position="401"/>
    </location>
</feature>
<feature type="transmembrane region" description="Helical" evidence="5">
    <location>
        <begin position="288"/>
        <end position="308"/>
    </location>
</feature>
<feature type="transmembrane region" description="Helical" evidence="5">
    <location>
        <begin position="320"/>
        <end position="341"/>
    </location>
</feature>
<dbReference type="PROSITE" id="PS50850">
    <property type="entry name" value="MFS"/>
    <property type="match status" value="1"/>
</dbReference>
<evidence type="ECO:0000256" key="1">
    <source>
        <dbReference type="ARBA" id="ARBA00004141"/>
    </source>
</evidence>
<feature type="transmembrane region" description="Helical" evidence="5">
    <location>
        <begin position="47"/>
        <end position="73"/>
    </location>
</feature>
<evidence type="ECO:0000256" key="3">
    <source>
        <dbReference type="ARBA" id="ARBA00022989"/>
    </source>
</evidence>
<evidence type="ECO:0000256" key="4">
    <source>
        <dbReference type="ARBA" id="ARBA00023136"/>
    </source>
</evidence>
<dbReference type="STRING" id="1123272.SAMN02745824_1515"/>
<dbReference type="PANTHER" id="PTHR23508:SF10">
    <property type="entry name" value="CARBOXYLIC ACID TRANSPORTER PROTEIN HOMOLOG"/>
    <property type="match status" value="1"/>
</dbReference>
<sequence length="433" mass="46097">MDIRQSIEDQPVSWLQLLVLLICFALNILDGFDIVAISYAAPAISDAWSLSATNLGIVFSAGLAGMTVGAMFLAPVTDVIGRRKMILIALVINAISLAATAWSQTLWQLVAARFVVGLSIGSMLASLTALVAEYMPARHRNLAVCILQCGYPIGATGGGFLAAWLIPVHGWESVFLFGLLITVLAIPVVYFALPESLEYLAKRRPASALQITNRVRARMELPALHELAEGEDKDIPSAQVHSLLTADNRRKTLLLWAAYFFCFFTLYFLISWIPKILVENGFTQDQGINAGIAFNGGGILGVLMLGYLADKKGLTRLIGLFLAIGCVSLLAFGTISAGFAVTLLLSFVVGIFVNGGFVGLYAMAAGLYPTEIRTTGIGWAIGAGRFGGIAGPYVGGLLVAAQLPLPLTIAIFALSLIFAIAAVWLMPKDALVS</sequence>
<keyword evidence="4 5" id="KW-0472">Membrane</keyword>
<gene>
    <name evidence="7" type="ORF">SAMN02745824_1515</name>
</gene>
<dbReference type="PANTHER" id="PTHR23508">
    <property type="entry name" value="CARBOXYLIC ACID TRANSPORTER PROTEIN HOMOLOG"/>
    <property type="match status" value="1"/>
</dbReference>
<evidence type="ECO:0000313" key="8">
    <source>
        <dbReference type="Proteomes" id="UP000185192"/>
    </source>
</evidence>
<dbReference type="GO" id="GO:0046943">
    <property type="term" value="F:carboxylic acid transmembrane transporter activity"/>
    <property type="evidence" value="ECO:0007669"/>
    <property type="project" value="TreeGrafter"/>
</dbReference>
<feature type="transmembrane region" description="Helical" evidence="5">
    <location>
        <begin position="253"/>
        <end position="273"/>
    </location>
</feature>
<evidence type="ECO:0000259" key="6">
    <source>
        <dbReference type="PROSITE" id="PS50850"/>
    </source>
</evidence>
<feature type="transmembrane region" description="Helical" evidence="5">
    <location>
        <begin position="347"/>
        <end position="368"/>
    </location>
</feature>
<dbReference type="AlphaFoldDB" id="A0A1N6D3V9"/>
<dbReference type="RefSeq" id="WP_074204428.1">
    <property type="nucleotide sequence ID" value="NZ_FSQW01000001.1"/>
</dbReference>
<feature type="transmembrane region" description="Helical" evidence="5">
    <location>
        <begin position="173"/>
        <end position="193"/>
    </location>
</feature>
<feature type="domain" description="Major facilitator superfamily (MFS) profile" evidence="6">
    <location>
        <begin position="19"/>
        <end position="430"/>
    </location>
</feature>
<keyword evidence="3 5" id="KW-1133">Transmembrane helix</keyword>
<feature type="transmembrane region" description="Helical" evidence="5">
    <location>
        <begin position="12"/>
        <end position="41"/>
    </location>
</feature>
<accession>A0A1N6D3V9</accession>
<feature type="transmembrane region" description="Helical" evidence="5">
    <location>
        <begin position="144"/>
        <end position="167"/>
    </location>
</feature>
<feature type="transmembrane region" description="Helical" evidence="5">
    <location>
        <begin position="85"/>
        <end position="104"/>
    </location>
</feature>
<keyword evidence="2 5" id="KW-0812">Transmembrane</keyword>
<proteinExistence type="predicted"/>
<dbReference type="InterPro" id="IPR005829">
    <property type="entry name" value="Sugar_transporter_CS"/>
</dbReference>
<comment type="subcellular location">
    <subcellularLocation>
        <location evidence="1">Membrane</location>
        <topology evidence="1">Multi-pass membrane protein</topology>
    </subcellularLocation>
</comment>
<evidence type="ECO:0000256" key="2">
    <source>
        <dbReference type="ARBA" id="ARBA00022692"/>
    </source>
</evidence>
<dbReference type="OrthoDB" id="9784658at2"/>
<dbReference type="InterPro" id="IPR036259">
    <property type="entry name" value="MFS_trans_sf"/>
</dbReference>
<dbReference type="Proteomes" id="UP000185192">
    <property type="component" value="Unassembled WGS sequence"/>
</dbReference>